<organism evidence="3 4">
    <name type="scientific">Friedmanniomyces endolithicus</name>
    <dbReference type="NCBI Taxonomy" id="329885"/>
    <lineage>
        <taxon>Eukaryota</taxon>
        <taxon>Fungi</taxon>
        <taxon>Dikarya</taxon>
        <taxon>Ascomycota</taxon>
        <taxon>Pezizomycotina</taxon>
        <taxon>Dothideomycetes</taxon>
        <taxon>Dothideomycetidae</taxon>
        <taxon>Mycosphaerellales</taxon>
        <taxon>Teratosphaeriaceae</taxon>
        <taxon>Friedmanniomyces</taxon>
    </lineage>
</organism>
<keyword evidence="4" id="KW-1185">Reference proteome</keyword>
<comment type="caution">
    <text evidence="3">The sequence shown here is derived from an EMBL/GenBank/DDBJ whole genome shotgun (WGS) entry which is preliminary data.</text>
</comment>
<proteinExistence type="predicted"/>
<protein>
    <submittedName>
        <fullName evidence="3">Uncharacterized protein</fullName>
    </submittedName>
</protein>
<evidence type="ECO:0000313" key="4">
    <source>
        <dbReference type="Proteomes" id="UP001175353"/>
    </source>
</evidence>
<feature type="region of interest" description="Disordered" evidence="2">
    <location>
        <begin position="224"/>
        <end position="295"/>
    </location>
</feature>
<feature type="compositionally biased region" description="Polar residues" evidence="2">
    <location>
        <begin position="224"/>
        <end position="236"/>
    </location>
</feature>
<feature type="region of interest" description="Disordered" evidence="2">
    <location>
        <begin position="129"/>
        <end position="203"/>
    </location>
</feature>
<sequence>MTAQSPCGLSRTSKTNLPSASRVRVTSNDRTPVSAKATPQRTYIKAICEVLDQHPGGLEKEQVLEEVGRHCTEWFPDRPLETVRAGLHSTFSAQAKSKDPKVWEWAVEVPQDDAASKKRIWIRAGVHPQTTARPASAYRHQLSDSPAGGPRLSTIPNSNSQLPALADARTDSLPVSDKSDTFRHNETFYGNGSMQAQNSAEEQAPLHLWRAATQDSTLNQSTISLEESANLSQPRDVSTPGHRDERIVEDPREPRGSESVTRHVDAPSHDPLTSVQTGQNERRPSPPPSLELAPWPQSLQEAGSDPQLIHWGKQVRRRKQIGSHLKIIRERKATLSSEAESLQHRKKELLGHAAELERQVHEARKQADETERQYEHLQVEGANLDIQAGGFETDIRKIDAELLG</sequence>
<feature type="coiled-coil region" evidence="1">
    <location>
        <begin position="325"/>
        <end position="387"/>
    </location>
</feature>
<gene>
    <name evidence="3" type="ORF">LTR91_022316</name>
</gene>
<evidence type="ECO:0000313" key="3">
    <source>
        <dbReference type="EMBL" id="KAK0956554.1"/>
    </source>
</evidence>
<feature type="compositionally biased region" description="Basic and acidic residues" evidence="2">
    <location>
        <begin position="241"/>
        <end position="268"/>
    </location>
</feature>
<feature type="region of interest" description="Disordered" evidence="2">
    <location>
        <begin position="1"/>
        <end position="37"/>
    </location>
</feature>
<feature type="compositionally biased region" description="Basic and acidic residues" evidence="2">
    <location>
        <begin position="177"/>
        <end position="186"/>
    </location>
</feature>
<name>A0AAN6H5G3_9PEZI</name>
<dbReference type="AlphaFoldDB" id="A0AAN6H5G3"/>
<keyword evidence="1" id="KW-0175">Coiled coil</keyword>
<feature type="compositionally biased region" description="Polar residues" evidence="2">
    <location>
        <begin position="188"/>
        <end position="201"/>
    </location>
</feature>
<dbReference type="Proteomes" id="UP001175353">
    <property type="component" value="Unassembled WGS sequence"/>
</dbReference>
<evidence type="ECO:0000256" key="1">
    <source>
        <dbReference type="SAM" id="Coils"/>
    </source>
</evidence>
<accession>A0AAN6H5G3</accession>
<evidence type="ECO:0000256" key="2">
    <source>
        <dbReference type="SAM" id="MobiDB-lite"/>
    </source>
</evidence>
<reference evidence="3" key="1">
    <citation type="submission" date="2023-06" db="EMBL/GenBank/DDBJ databases">
        <title>Black Yeasts Isolated from many extreme environments.</title>
        <authorList>
            <person name="Coleine C."/>
            <person name="Stajich J.E."/>
            <person name="Selbmann L."/>
        </authorList>
    </citation>
    <scope>NUCLEOTIDE SEQUENCE</scope>
    <source>
        <strain evidence="3">CCFEE 5200</strain>
    </source>
</reference>
<dbReference type="EMBL" id="JAUJLE010000433">
    <property type="protein sequence ID" value="KAK0956554.1"/>
    <property type="molecule type" value="Genomic_DNA"/>
</dbReference>